<gene>
    <name evidence="5" type="ORF">OSTQU699_LOCUS9406</name>
</gene>
<evidence type="ECO:0000256" key="1">
    <source>
        <dbReference type="ARBA" id="ARBA00004123"/>
    </source>
</evidence>
<dbReference type="Gene3D" id="2.40.50.40">
    <property type="match status" value="4"/>
</dbReference>
<dbReference type="PROSITE" id="PS50013">
    <property type="entry name" value="CHROMO_2"/>
    <property type="match status" value="4"/>
</dbReference>
<evidence type="ECO:0000256" key="2">
    <source>
        <dbReference type="ARBA" id="ARBA00023242"/>
    </source>
</evidence>
<protein>
    <recommendedName>
        <fullName evidence="4">Chromo domain-containing protein</fullName>
    </recommendedName>
</protein>
<keyword evidence="2" id="KW-0539">Nucleus</keyword>
<dbReference type="CDD" id="cd00024">
    <property type="entry name" value="CD_CSD"/>
    <property type="match status" value="3"/>
</dbReference>
<dbReference type="InterPro" id="IPR023780">
    <property type="entry name" value="Chromo_domain"/>
</dbReference>
<feature type="region of interest" description="Disordered" evidence="3">
    <location>
        <begin position="435"/>
        <end position="482"/>
    </location>
</feature>
<dbReference type="Proteomes" id="UP000708148">
    <property type="component" value="Unassembled WGS sequence"/>
</dbReference>
<feature type="region of interest" description="Disordered" evidence="3">
    <location>
        <begin position="328"/>
        <end position="351"/>
    </location>
</feature>
<feature type="domain" description="Chromo" evidence="4">
    <location>
        <begin position="58"/>
        <end position="95"/>
    </location>
</feature>
<dbReference type="InterPro" id="IPR000953">
    <property type="entry name" value="Chromo/chromo_shadow_dom"/>
</dbReference>
<dbReference type="SUPFAM" id="SSF54160">
    <property type="entry name" value="Chromo domain-like"/>
    <property type="match status" value="4"/>
</dbReference>
<feature type="region of interest" description="Disordered" evidence="3">
    <location>
        <begin position="150"/>
        <end position="183"/>
    </location>
</feature>
<feature type="compositionally biased region" description="Basic residues" evidence="3">
    <location>
        <begin position="445"/>
        <end position="469"/>
    </location>
</feature>
<evidence type="ECO:0000313" key="5">
    <source>
        <dbReference type="EMBL" id="CAD7704049.1"/>
    </source>
</evidence>
<evidence type="ECO:0000313" key="6">
    <source>
        <dbReference type="Proteomes" id="UP000708148"/>
    </source>
</evidence>
<evidence type="ECO:0000259" key="4">
    <source>
        <dbReference type="PROSITE" id="PS50013"/>
    </source>
</evidence>
<sequence>MRRRRPGWAQKQVTISHTLTPAEIQADLAEVAGCVEGSDMRRARAQSEEDIDGDDGYYEVEKLLEMRVKRRMRQFKVRWKGCGPEEDQWVNEVDLGEEPTCYDMDSSLKNLLEQGHVTAAPMAQSSVQKVSPAGARPLPKVDVSDLEAKPRAQDDWGQVRTVTSTGGPISETHAKTGSTDFLSARSTPTEEVAAGDVTAAVQAVDAVVAATNDHSDGVAVDALASPSEQEDEEFEDCESGPGEEGIVEMLLARKELHNGIVKYLVRWAGEGSDQDMWIPECNLTQPIDSYKMTAEVAKEVGVPHLGARQERSLLRDVEAKWNEVEQIVSGEEASQDEELDEDDDAENIRSTSQGVDVVDADIEGTGGEFSGGYYPVAQIVDVRLSQTNISRKTSYKVRWKGYGPEADTWVMEDDLGASLDHYHVDPKVYSKLDRMAARSTQSTPQKKRKRQVVARQRRRASVARKAPKRKGVEGLKNSSGDENEKGEFWAVERLLSMRHDGEGGREFKVRWKNYSWRFDTWVKEEDLREAVHKFEMSPALRCHLGNH</sequence>
<keyword evidence="6" id="KW-1185">Reference proteome</keyword>
<comment type="caution">
    <text evidence="5">The sequence shown here is derived from an EMBL/GenBank/DDBJ whole genome shotgun (WGS) entry which is preliminary data.</text>
</comment>
<feature type="domain" description="Chromo" evidence="4">
    <location>
        <begin position="374"/>
        <end position="415"/>
    </location>
</feature>
<reference evidence="5" key="1">
    <citation type="submission" date="2020-12" db="EMBL/GenBank/DDBJ databases">
        <authorList>
            <person name="Iha C."/>
        </authorList>
    </citation>
    <scope>NUCLEOTIDE SEQUENCE</scope>
</reference>
<feature type="domain" description="Chromo" evidence="4">
    <location>
        <begin position="489"/>
        <end position="547"/>
    </location>
</feature>
<dbReference type="PANTHER" id="PTHR22812">
    <property type="entry name" value="CHROMOBOX PROTEIN"/>
    <property type="match status" value="1"/>
</dbReference>
<accession>A0A8S1JAE1</accession>
<dbReference type="AlphaFoldDB" id="A0A8S1JAE1"/>
<dbReference type="OrthoDB" id="2447764at2759"/>
<dbReference type="SMART" id="SM00298">
    <property type="entry name" value="CHROMO"/>
    <property type="match status" value="4"/>
</dbReference>
<dbReference type="EMBL" id="CAJHUC010002609">
    <property type="protein sequence ID" value="CAD7704049.1"/>
    <property type="molecule type" value="Genomic_DNA"/>
</dbReference>
<dbReference type="InterPro" id="IPR051219">
    <property type="entry name" value="Heterochromatin_chromo-domain"/>
</dbReference>
<dbReference type="InterPro" id="IPR016197">
    <property type="entry name" value="Chromo-like_dom_sf"/>
</dbReference>
<dbReference type="GO" id="GO:0005634">
    <property type="term" value="C:nucleus"/>
    <property type="evidence" value="ECO:0007669"/>
    <property type="project" value="UniProtKB-SubCell"/>
</dbReference>
<evidence type="ECO:0000256" key="3">
    <source>
        <dbReference type="SAM" id="MobiDB-lite"/>
    </source>
</evidence>
<comment type="subcellular location">
    <subcellularLocation>
        <location evidence="1">Nucleus</location>
    </subcellularLocation>
</comment>
<feature type="compositionally biased region" description="Acidic residues" evidence="3">
    <location>
        <begin position="333"/>
        <end position="345"/>
    </location>
</feature>
<name>A0A8S1JAE1_9CHLO</name>
<dbReference type="Pfam" id="PF00385">
    <property type="entry name" value="Chromo"/>
    <property type="match status" value="3"/>
</dbReference>
<feature type="domain" description="Chromo" evidence="4">
    <location>
        <begin position="245"/>
        <end position="286"/>
    </location>
</feature>
<organism evidence="5 6">
    <name type="scientific">Ostreobium quekettii</name>
    <dbReference type="NCBI Taxonomy" id="121088"/>
    <lineage>
        <taxon>Eukaryota</taxon>
        <taxon>Viridiplantae</taxon>
        <taxon>Chlorophyta</taxon>
        <taxon>core chlorophytes</taxon>
        <taxon>Ulvophyceae</taxon>
        <taxon>TCBD clade</taxon>
        <taxon>Bryopsidales</taxon>
        <taxon>Ostreobineae</taxon>
        <taxon>Ostreobiaceae</taxon>
        <taxon>Ostreobium</taxon>
    </lineage>
</organism>
<proteinExistence type="predicted"/>